<protein>
    <recommendedName>
        <fullName evidence="5">DUF2897 family protein</fullName>
    </recommendedName>
</protein>
<keyword evidence="2" id="KW-1133">Transmembrane helix</keyword>
<proteinExistence type="predicted"/>
<name>A0A3G1KXM8_FORW1</name>
<evidence type="ECO:0000313" key="3">
    <source>
        <dbReference type="EMBL" id="ATW27234.1"/>
    </source>
</evidence>
<evidence type="ECO:0008006" key="5">
    <source>
        <dbReference type="Google" id="ProtNLM"/>
    </source>
</evidence>
<keyword evidence="2" id="KW-0812">Transmembrane</keyword>
<dbReference type="Proteomes" id="UP000323521">
    <property type="component" value="Chromosome"/>
</dbReference>
<evidence type="ECO:0000256" key="2">
    <source>
        <dbReference type="SAM" id="Phobius"/>
    </source>
</evidence>
<sequence>MSLWFIVAFVLLFLISSSFILFFNGATLRKPLIKMAAHNEDKEESSKDITKEDQGDQGHA</sequence>
<evidence type="ECO:0000313" key="4">
    <source>
        <dbReference type="Proteomes" id="UP000323521"/>
    </source>
</evidence>
<evidence type="ECO:0000256" key="1">
    <source>
        <dbReference type="SAM" id="MobiDB-lite"/>
    </source>
</evidence>
<feature type="transmembrane region" description="Helical" evidence="2">
    <location>
        <begin position="6"/>
        <end position="26"/>
    </location>
</feature>
<keyword evidence="4" id="KW-1185">Reference proteome</keyword>
<accession>A0A3G1KXM8</accession>
<dbReference type="AlphaFoldDB" id="A0A3G1KXM8"/>
<dbReference type="RefSeq" id="WP_148136583.1">
    <property type="nucleotide sequence ID" value="NZ_CP017634.1"/>
</dbReference>
<feature type="region of interest" description="Disordered" evidence="1">
    <location>
        <begin position="37"/>
        <end position="60"/>
    </location>
</feature>
<dbReference type="EMBL" id="CP017634">
    <property type="protein sequence ID" value="ATW27234.1"/>
    <property type="molecule type" value="Genomic_DNA"/>
</dbReference>
<dbReference type="KEGG" id="fwa:DCMF_22975"/>
<keyword evidence="2" id="KW-0472">Membrane</keyword>
<gene>
    <name evidence="3" type="ORF">DCMF_22975</name>
</gene>
<reference evidence="3 4" key="1">
    <citation type="submission" date="2016-10" db="EMBL/GenBank/DDBJ databases">
        <title>Complete Genome Sequence of Peptococcaceae strain DCMF.</title>
        <authorList>
            <person name="Edwards R.J."/>
            <person name="Holland S.I."/>
            <person name="Deshpande N.P."/>
            <person name="Wong Y.K."/>
            <person name="Ertan H."/>
            <person name="Manefield M."/>
            <person name="Russell T.L."/>
            <person name="Lee M.J."/>
        </authorList>
    </citation>
    <scope>NUCLEOTIDE SEQUENCE [LARGE SCALE GENOMIC DNA]</scope>
    <source>
        <strain evidence="3 4">DCMF</strain>
    </source>
</reference>
<organism evidence="3 4">
    <name type="scientific">Formimonas warabiya</name>
    <dbReference type="NCBI Taxonomy" id="1761012"/>
    <lineage>
        <taxon>Bacteria</taxon>
        <taxon>Bacillati</taxon>
        <taxon>Bacillota</taxon>
        <taxon>Clostridia</taxon>
        <taxon>Eubacteriales</taxon>
        <taxon>Peptococcaceae</taxon>
        <taxon>Candidatus Formimonas</taxon>
    </lineage>
</organism>